<evidence type="ECO:0000256" key="1">
    <source>
        <dbReference type="SAM" id="MobiDB-lite"/>
    </source>
</evidence>
<dbReference type="AlphaFoldDB" id="A0A4D4LDA6"/>
<evidence type="ECO:0000313" key="3">
    <source>
        <dbReference type="Proteomes" id="UP000301309"/>
    </source>
</evidence>
<organism evidence="2 3">
    <name type="scientific">Streptomyces violaceusniger</name>
    <dbReference type="NCBI Taxonomy" id="68280"/>
    <lineage>
        <taxon>Bacteria</taxon>
        <taxon>Bacillati</taxon>
        <taxon>Actinomycetota</taxon>
        <taxon>Actinomycetes</taxon>
        <taxon>Kitasatosporales</taxon>
        <taxon>Streptomycetaceae</taxon>
        <taxon>Streptomyces</taxon>
        <taxon>Streptomyces violaceusniger group</taxon>
    </lineage>
</organism>
<feature type="region of interest" description="Disordered" evidence="1">
    <location>
        <begin position="1"/>
        <end position="25"/>
    </location>
</feature>
<name>A0A4D4LDA6_STRVO</name>
<dbReference type="Proteomes" id="UP000301309">
    <property type="component" value="Unassembled WGS sequence"/>
</dbReference>
<proteinExistence type="predicted"/>
<keyword evidence="3" id="KW-1185">Reference proteome</keyword>
<evidence type="ECO:0000313" key="2">
    <source>
        <dbReference type="EMBL" id="GDY57196.1"/>
    </source>
</evidence>
<reference evidence="2 3" key="1">
    <citation type="journal article" date="2020" name="Int. J. Syst. Evol. Microbiol.">
        <title>Reclassification of Streptomyces castelarensis and Streptomyces sporoclivatus as later heterotypic synonyms of Streptomyces antimycoticus.</title>
        <authorList>
            <person name="Komaki H."/>
            <person name="Tamura T."/>
        </authorList>
    </citation>
    <scope>NUCLEOTIDE SEQUENCE [LARGE SCALE GENOMIC DNA]</scope>
    <source>
        <strain evidence="2 3">NBRC 13459</strain>
    </source>
</reference>
<protein>
    <submittedName>
        <fullName evidence="2">Uncharacterized protein</fullName>
    </submittedName>
</protein>
<dbReference type="EMBL" id="BJHW01000001">
    <property type="protein sequence ID" value="GDY57196.1"/>
    <property type="molecule type" value="Genomic_DNA"/>
</dbReference>
<comment type="caution">
    <text evidence="2">The sequence shown here is derived from an EMBL/GenBank/DDBJ whole genome shotgun (WGS) entry which is preliminary data.</text>
</comment>
<sequence>MQSAAPVAGRASAHPADLRLGTVPGGGGAAAVGAGGFGVGVAVKLARTGQAGVGGASRGHRGVRKGTHASFVGDASEALEVFGEKHTKG</sequence>
<accession>A0A4D4LDA6</accession>
<gene>
    <name evidence="2" type="ORF">SVIO_078190</name>
</gene>